<evidence type="ECO:0000313" key="1">
    <source>
        <dbReference type="EMBL" id="RPA72961.1"/>
    </source>
</evidence>
<gene>
    <name evidence="1" type="ORF">BJ508DRAFT_314228</name>
</gene>
<accession>A0A3N4HLK8</accession>
<reference evidence="1 2" key="1">
    <citation type="journal article" date="2018" name="Nat. Ecol. Evol.">
        <title>Pezizomycetes genomes reveal the molecular basis of ectomycorrhizal truffle lifestyle.</title>
        <authorList>
            <person name="Murat C."/>
            <person name="Payen T."/>
            <person name="Noel B."/>
            <person name="Kuo A."/>
            <person name="Morin E."/>
            <person name="Chen J."/>
            <person name="Kohler A."/>
            <person name="Krizsan K."/>
            <person name="Balestrini R."/>
            <person name="Da Silva C."/>
            <person name="Montanini B."/>
            <person name="Hainaut M."/>
            <person name="Levati E."/>
            <person name="Barry K.W."/>
            <person name="Belfiori B."/>
            <person name="Cichocki N."/>
            <person name="Clum A."/>
            <person name="Dockter R.B."/>
            <person name="Fauchery L."/>
            <person name="Guy J."/>
            <person name="Iotti M."/>
            <person name="Le Tacon F."/>
            <person name="Lindquist E.A."/>
            <person name="Lipzen A."/>
            <person name="Malagnac F."/>
            <person name="Mello A."/>
            <person name="Molinier V."/>
            <person name="Miyauchi S."/>
            <person name="Poulain J."/>
            <person name="Riccioni C."/>
            <person name="Rubini A."/>
            <person name="Sitrit Y."/>
            <person name="Splivallo R."/>
            <person name="Traeger S."/>
            <person name="Wang M."/>
            <person name="Zifcakova L."/>
            <person name="Wipf D."/>
            <person name="Zambonelli A."/>
            <person name="Paolocci F."/>
            <person name="Nowrousian M."/>
            <person name="Ottonello S."/>
            <person name="Baldrian P."/>
            <person name="Spatafora J.W."/>
            <person name="Henrissat B."/>
            <person name="Nagy L.G."/>
            <person name="Aury J.M."/>
            <person name="Wincker P."/>
            <person name="Grigoriev I.V."/>
            <person name="Bonfante P."/>
            <person name="Martin F.M."/>
        </authorList>
    </citation>
    <scope>NUCLEOTIDE SEQUENCE [LARGE SCALE GENOMIC DNA]</scope>
    <source>
        <strain evidence="1 2">RN42</strain>
    </source>
</reference>
<sequence length="193" mass="21201">MPSFGYRDGKIAGGKLLNPVLSFPDRTGQSEGEIHHVVCEMEVRNGNSSQRGIVGMRGVDICTIEVVKYGRERVTLSQALNHGESIGKTALYFDRGFAVGVNSLENLRVGGLSRNVPTPTVLLSWRQATLIACTTVFSKSLLGVHIYHIELQQIHKTMPSTVQLLDRVRLIYRRAHLVTVQFPSSISGGGIML</sequence>
<name>A0A3N4HLK8_ASCIM</name>
<dbReference type="Proteomes" id="UP000275078">
    <property type="component" value="Unassembled WGS sequence"/>
</dbReference>
<dbReference type="AlphaFoldDB" id="A0A3N4HLK8"/>
<dbReference type="EMBL" id="ML119838">
    <property type="protein sequence ID" value="RPA72961.1"/>
    <property type="molecule type" value="Genomic_DNA"/>
</dbReference>
<protein>
    <submittedName>
        <fullName evidence="1">Uncharacterized protein</fullName>
    </submittedName>
</protein>
<organism evidence="1 2">
    <name type="scientific">Ascobolus immersus RN42</name>
    <dbReference type="NCBI Taxonomy" id="1160509"/>
    <lineage>
        <taxon>Eukaryota</taxon>
        <taxon>Fungi</taxon>
        <taxon>Dikarya</taxon>
        <taxon>Ascomycota</taxon>
        <taxon>Pezizomycotina</taxon>
        <taxon>Pezizomycetes</taxon>
        <taxon>Pezizales</taxon>
        <taxon>Ascobolaceae</taxon>
        <taxon>Ascobolus</taxon>
    </lineage>
</organism>
<keyword evidence="2" id="KW-1185">Reference proteome</keyword>
<proteinExistence type="predicted"/>
<evidence type="ECO:0000313" key="2">
    <source>
        <dbReference type="Proteomes" id="UP000275078"/>
    </source>
</evidence>